<reference evidence="1" key="2">
    <citation type="submission" date="2021-04" db="EMBL/GenBank/DDBJ databases">
        <authorList>
            <person name="Gilroy R."/>
        </authorList>
    </citation>
    <scope>NUCLEOTIDE SEQUENCE</scope>
    <source>
        <strain evidence="1">5032</strain>
    </source>
</reference>
<name>A0A9D2KSC3_9BACT</name>
<organism evidence="1 2">
    <name type="scientific">Candidatus Desulfovibrio intestinavium</name>
    <dbReference type="NCBI Taxonomy" id="2838534"/>
    <lineage>
        <taxon>Bacteria</taxon>
        <taxon>Pseudomonadati</taxon>
        <taxon>Thermodesulfobacteriota</taxon>
        <taxon>Desulfovibrionia</taxon>
        <taxon>Desulfovibrionales</taxon>
        <taxon>Desulfovibrionaceae</taxon>
        <taxon>Desulfovibrio</taxon>
    </lineage>
</organism>
<evidence type="ECO:0000313" key="2">
    <source>
        <dbReference type="Proteomes" id="UP000823821"/>
    </source>
</evidence>
<gene>
    <name evidence="1" type="ORF">H9784_09445</name>
</gene>
<dbReference type="AlphaFoldDB" id="A0A9D2KSC3"/>
<evidence type="ECO:0008006" key="3">
    <source>
        <dbReference type="Google" id="ProtNLM"/>
    </source>
</evidence>
<dbReference type="PROSITE" id="PS51257">
    <property type="entry name" value="PROKAR_LIPOPROTEIN"/>
    <property type="match status" value="1"/>
</dbReference>
<comment type="caution">
    <text evidence="1">The sequence shown here is derived from an EMBL/GenBank/DDBJ whole genome shotgun (WGS) entry which is preliminary data.</text>
</comment>
<proteinExistence type="predicted"/>
<protein>
    <recommendedName>
        <fullName evidence="3">Thioredoxin-like fold domain-containing protein</fullName>
    </recommendedName>
</protein>
<evidence type="ECO:0000313" key="1">
    <source>
        <dbReference type="EMBL" id="HJA79770.1"/>
    </source>
</evidence>
<sequence length="299" mass="32115">MLRNGLRSGWVLSLLLLLAGLLGGCGLAGSSDAGDTPPAAQVSAPADGAVAAGGGASAGAANLFNPWMRDKLPNTRELSEAGQAMLPQMGGSAQRIEKEAAYRAHWREEIYPVVFGDKKAPHELLVLLDFGNPASAKVWQQVVEASRSLNPAQCKIVVFGNSRENYGTDLMGLAIWISYQRKGQAMSYLTYALDRWNEVKAGQKRTRGKAIPFTNEYDATVQPTDFPIHYAYLQRLNPPVPASQEMDVTSYCYDAGSVNMYQAVQLARHYKLSGLPALVADGRVIPASSSASAIVGALR</sequence>
<dbReference type="EMBL" id="DWZD01000049">
    <property type="protein sequence ID" value="HJA79770.1"/>
    <property type="molecule type" value="Genomic_DNA"/>
</dbReference>
<dbReference type="Proteomes" id="UP000823821">
    <property type="component" value="Unassembled WGS sequence"/>
</dbReference>
<reference evidence="1" key="1">
    <citation type="journal article" date="2021" name="PeerJ">
        <title>Extensive microbial diversity within the chicken gut microbiome revealed by metagenomics and culture.</title>
        <authorList>
            <person name="Gilroy R."/>
            <person name="Ravi A."/>
            <person name="Getino M."/>
            <person name="Pursley I."/>
            <person name="Horton D.L."/>
            <person name="Alikhan N.F."/>
            <person name="Baker D."/>
            <person name="Gharbi K."/>
            <person name="Hall N."/>
            <person name="Watson M."/>
            <person name="Adriaenssens E.M."/>
            <person name="Foster-Nyarko E."/>
            <person name="Jarju S."/>
            <person name="Secka A."/>
            <person name="Antonio M."/>
            <person name="Oren A."/>
            <person name="Chaudhuri R.R."/>
            <person name="La Ragione R."/>
            <person name="Hildebrand F."/>
            <person name="Pallen M.J."/>
        </authorList>
    </citation>
    <scope>NUCLEOTIDE SEQUENCE</scope>
    <source>
        <strain evidence="1">5032</strain>
    </source>
</reference>
<accession>A0A9D2KSC3</accession>